<feature type="region of interest" description="Disordered" evidence="1">
    <location>
        <begin position="22"/>
        <end position="44"/>
    </location>
</feature>
<geneLocation type="plasmid" evidence="2 3">
    <name>IRBL74_p</name>
</geneLocation>
<dbReference type="KEGG" id="rir:BN877_p0156"/>
<evidence type="ECO:0000313" key="2">
    <source>
        <dbReference type="EMBL" id="CDI11885.1"/>
    </source>
</evidence>
<gene>
    <name evidence="2" type="ORF">BN877_p0156</name>
</gene>
<feature type="compositionally biased region" description="Low complexity" evidence="1">
    <location>
        <begin position="33"/>
        <end position="44"/>
    </location>
</feature>
<dbReference type="AlphaFoldDB" id="U4Q729"/>
<keyword evidence="2" id="KW-0614">Plasmid</keyword>
<proteinExistence type="predicted"/>
<reference evidence="2 3" key="1">
    <citation type="journal article" date="2013" name="Genome Announc.">
        <title>Complete Genome Sequence of the Sesbania Symbiont and Rice Growth-Promoting Endophyte Rhizobium sp. Strain IRBG74.</title>
        <authorList>
            <person name="Crook M.B."/>
            <person name="Mitra S."/>
            <person name="Ane J.M."/>
            <person name="Sadowsky M.J."/>
            <person name="Gyaneshwar P."/>
        </authorList>
    </citation>
    <scope>NUCLEOTIDE SEQUENCE [LARGE SCALE GENOMIC DNA]</scope>
    <source>
        <strain evidence="2 3">IRBG74</strain>
        <plasmid evidence="3">IRBL74_p</plasmid>
    </source>
</reference>
<accession>U4Q729</accession>
<sequence length="84" mass="9294">MRRRRGDLALAALADPAKYRARGMREWHSDQRTSATGQAEGTGATGNVMIPVWLGRMRPALKYTTTDDILYATLDAEDDDGPRS</sequence>
<organism evidence="2 3">
    <name type="scientific">Agrobacterium pusense</name>
    <dbReference type="NCBI Taxonomy" id="648995"/>
    <lineage>
        <taxon>Bacteria</taxon>
        <taxon>Pseudomonadati</taxon>
        <taxon>Pseudomonadota</taxon>
        <taxon>Alphaproteobacteria</taxon>
        <taxon>Hyphomicrobiales</taxon>
        <taxon>Rhizobiaceae</taxon>
        <taxon>Rhizobium/Agrobacterium group</taxon>
        <taxon>Agrobacterium</taxon>
    </lineage>
</organism>
<protein>
    <submittedName>
        <fullName evidence="2">Uncharacterized protein</fullName>
    </submittedName>
</protein>
<dbReference type="Proteomes" id="UP000016944">
    <property type="component" value="Plasmid IRBL74_p"/>
</dbReference>
<name>U4Q729_9HYPH</name>
<evidence type="ECO:0000313" key="3">
    <source>
        <dbReference type="Proteomes" id="UP000016944"/>
    </source>
</evidence>
<dbReference type="EMBL" id="HG518324">
    <property type="protein sequence ID" value="CDI11885.1"/>
    <property type="molecule type" value="Genomic_DNA"/>
</dbReference>
<evidence type="ECO:0000256" key="1">
    <source>
        <dbReference type="SAM" id="MobiDB-lite"/>
    </source>
</evidence>
<dbReference type="HOGENOM" id="CLU_2525272_0_0_5"/>